<reference evidence="3 4" key="1">
    <citation type="journal article" date="2018" name="PLoS ONE">
        <title>The draft genome of Kipferlia bialata reveals reductive genome evolution in fornicate parasites.</title>
        <authorList>
            <person name="Tanifuji G."/>
            <person name="Takabayashi S."/>
            <person name="Kume K."/>
            <person name="Takagi M."/>
            <person name="Nakayama T."/>
            <person name="Kamikawa R."/>
            <person name="Inagaki Y."/>
            <person name="Hashimoto T."/>
        </authorList>
    </citation>
    <scope>NUCLEOTIDE SEQUENCE [LARGE SCALE GENOMIC DNA]</scope>
    <source>
        <strain evidence="3">NY0173</strain>
    </source>
</reference>
<evidence type="ECO:0008006" key="5">
    <source>
        <dbReference type="Google" id="ProtNLM"/>
    </source>
</evidence>
<name>A0A9K3CZV9_9EUKA</name>
<dbReference type="Proteomes" id="UP000265618">
    <property type="component" value="Unassembled WGS sequence"/>
</dbReference>
<protein>
    <recommendedName>
        <fullName evidence="5">Transmembrane protein</fullName>
    </recommendedName>
</protein>
<feature type="transmembrane region" description="Helical" evidence="2">
    <location>
        <begin position="65"/>
        <end position="86"/>
    </location>
</feature>
<gene>
    <name evidence="3" type="ORF">KIPB_006587</name>
</gene>
<sequence length="156" mass="17582">MKEEEFQYNRHRERPSSDLLTSDVVGDQTESKARHSKQMSKLSYLGCGCLCSGRNRNRDRKRIQFVEMIVVVMCLGFAGTIGYGTLVGSVWNEAAYPYLWLRLLLSLPVLYCVGMFIWYYALVVITPAGSPPLASEAAEHGQSGSQDWDQCTKCDK</sequence>
<keyword evidence="2" id="KW-0472">Membrane</keyword>
<dbReference type="EMBL" id="BDIP01001713">
    <property type="protein sequence ID" value="GIQ84985.1"/>
    <property type="molecule type" value="Genomic_DNA"/>
</dbReference>
<keyword evidence="2" id="KW-1133">Transmembrane helix</keyword>
<accession>A0A9K3CZV9</accession>
<proteinExistence type="predicted"/>
<evidence type="ECO:0000313" key="3">
    <source>
        <dbReference type="EMBL" id="GIQ84985.1"/>
    </source>
</evidence>
<feature type="transmembrane region" description="Helical" evidence="2">
    <location>
        <begin position="98"/>
        <end position="121"/>
    </location>
</feature>
<evidence type="ECO:0000256" key="1">
    <source>
        <dbReference type="SAM" id="MobiDB-lite"/>
    </source>
</evidence>
<evidence type="ECO:0000313" key="4">
    <source>
        <dbReference type="Proteomes" id="UP000265618"/>
    </source>
</evidence>
<comment type="caution">
    <text evidence="3">The sequence shown here is derived from an EMBL/GenBank/DDBJ whole genome shotgun (WGS) entry which is preliminary data.</text>
</comment>
<keyword evidence="2" id="KW-0812">Transmembrane</keyword>
<organism evidence="3 4">
    <name type="scientific">Kipferlia bialata</name>
    <dbReference type="NCBI Taxonomy" id="797122"/>
    <lineage>
        <taxon>Eukaryota</taxon>
        <taxon>Metamonada</taxon>
        <taxon>Carpediemonas-like organisms</taxon>
        <taxon>Kipferlia</taxon>
    </lineage>
</organism>
<dbReference type="AlphaFoldDB" id="A0A9K3CZV9"/>
<feature type="region of interest" description="Disordered" evidence="1">
    <location>
        <begin position="136"/>
        <end position="156"/>
    </location>
</feature>
<keyword evidence="4" id="KW-1185">Reference proteome</keyword>
<evidence type="ECO:0000256" key="2">
    <source>
        <dbReference type="SAM" id="Phobius"/>
    </source>
</evidence>